<feature type="region of interest" description="Disordered" evidence="1">
    <location>
        <begin position="1"/>
        <end position="29"/>
    </location>
</feature>
<accession>A0A9R1UFP1</accession>
<keyword evidence="2" id="KW-1133">Transmembrane helix</keyword>
<evidence type="ECO:0000256" key="2">
    <source>
        <dbReference type="SAM" id="Phobius"/>
    </source>
</evidence>
<comment type="caution">
    <text evidence="3">The sequence shown here is derived from an EMBL/GenBank/DDBJ whole genome shotgun (WGS) entry which is preliminary data.</text>
</comment>
<evidence type="ECO:0000313" key="3">
    <source>
        <dbReference type="EMBL" id="KAJ0186176.1"/>
    </source>
</evidence>
<evidence type="ECO:0000256" key="1">
    <source>
        <dbReference type="SAM" id="MobiDB-lite"/>
    </source>
</evidence>
<feature type="compositionally biased region" description="Polar residues" evidence="1">
    <location>
        <begin position="7"/>
        <end position="22"/>
    </location>
</feature>
<dbReference type="Proteomes" id="UP000235145">
    <property type="component" value="Unassembled WGS sequence"/>
</dbReference>
<keyword evidence="4" id="KW-1185">Reference proteome</keyword>
<name>A0A9R1UFP1_LACSA</name>
<sequence>MAWRGSISRTLMSATRNSSFRSTPPPLPRLRPPQDLGRIRMCSISDADGCRSSADVSPHCQCARVLRAVSWYLLPLLSGSLVVSFLLFLGHASNTYHHLLLHSNLPE</sequence>
<evidence type="ECO:0000313" key="4">
    <source>
        <dbReference type="Proteomes" id="UP000235145"/>
    </source>
</evidence>
<keyword evidence="2" id="KW-0472">Membrane</keyword>
<proteinExistence type="predicted"/>
<keyword evidence="2" id="KW-0812">Transmembrane</keyword>
<reference evidence="3 4" key="1">
    <citation type="journal article" date="2017" name="Nat. Commun.">
        <title>Genome assembly with in vitro proximity ligation data and whole-genome triplication in lettuce.</title>
        <authorList>
            <person name="Reyes-Chin-Wo S."/>
            <person name="Wang Z."/>
            <person name="Yang X."/>
            <person name="Kozik A."/>
            <person name="Arikit S."/>
            <person name="Song C."/>
            <person name="Xia L."/>
            <person name="Froenicke L."/>
            <person name="Lavelle D.O."/>
            <person name="Truco M.J."/>
            <person name="Xia R."/>
            <person name="Zhu S."/>
            <person name="Xu C."/>
            <person name="Xu H."/>
            <person name="Xu X."/>
            <person name="Cox K."/>
            <person name="Korf I."/>
            <person name="Meyers B.C."/>
            <person name="Michelmore R.W."/>
        </authorList>
    </citation>
    <scope>NUCLEOTIDE SEQUENCE [LARGE SCALE GENOMIC DNA]</scope>
    <source>
        <strain evidence="4">cv. Salinas</strain>
        <tissue evidence="3">Seedlings</tissue>
    </source>
</reference>
<dbReference type="AlphaFoldDB" id="A0A9R1UFP1"/>
<gene>
    <name evidence="3" type="ORF">LSAT_V11C900500790</name>
</gene>
<feature type="transmembrane region" description="Helical" evidence="2">
    <location>
        <begin position="71"/>
        <end position="92"/>
    </location>
</feature>
<dbReference type="EMBL" id="NBSK02000009">
    <property type="protein sequence ID" value="KAJ0186176.1"/>
    <property type="molecule type" value="Genomic_DNA"/>
</dbReference>
<organism evidence="3 4">
    <name type="scientific">Lactuca sativa</name>
    <name type="common">Garden lettuce</name>
    <dbReference type="NCBI Taxonomy" id="4236"/>
    <lineage>
        <taxon>Eukaryota</taxon>
        <taxon>Viridiplantae</taxon>
        <taxon>Streptophyta</taxon>
        <taxon>Embryophyta</taxon>
        <taxon>Tracheophyta</taxon>
        <taxon>Spermatophyta</taxon>
        <taxon>Magnoliopsida</taxon>
        <taxon>eudicotyledons</taxon>
        <taxon>Gunneridae</taxon>
        <taxon>Pentapetalae</taxon>
        <taxon>asterids</taxon>
        <taxon>campanulids</taxon>
        <taxon>Asterales</taxon>
        <taxon>Asteraceae</taxon>
        <taxon>Cichorioideae</taxon>
        <taxon>Cichorieae</taxon>
        <taxon>Lactucinae</taxon>
        <taxon>Lactuca</taxon>
    </lineage>
</organism>
<protein>
    <submittedName>
        <fullName evidence="3">Uncharacterized protein</fullName>
    </submittedName>
</protein>